<evidence type="ECO:0000256" key="4">
    <source>
        <dbReference type="ARBA" id="ARBA00022801"/>
    </source>
</evidence>
<feature type="region of interest" description="Disordered" evidence="8">
    <location>
        <begin position="19"/>
        <end position="48"/>
    </location>
</feature>
<dbReference type="OrthoDB" id="9809144at2"/>
<dbReference type="GO" id="GO:0006508">
    <property type="term" value="P:proteolysis"/>
    <property type="evidence" value="ECO:0007669"/>
    <property type="project" value="UniProtKB-KW"/>
</dbReference>
<dbReference type="EMBL" id="NHRY01000032">
    <property type="protein sequence ID" value="PPQ39516.1"/>
    <property type="molecule type" value="Genomic_DNA"/>
</dbReference>
<evidence type="ECO:0000256" key="5">
    <source>
        <dbReference type="ARBA" id="ARBA00022833"/>
    </source>
</evidence>
<evidence type="ECO:0000259" key="10">
    <source>
        <dbReference type="Pfam" id="PF01551"/>
    </source>
</evidence>
<dbReference type="InterPro" id="IPR011055">
    <property type="entry name" value="Dup_hybrid_motif"/>
</dbReference>
<feature type="region of interest" description="Disordered" evidence="8">
    <location>
        <begin position="259"/>
        <end position="311"/>
    </location>
</feature>
<evidence type="ECO:0000313" key="11">
    <source>
        <dbReference type="EMBL" id="PPQ39516.1"/>
    </source>
</evidence>
<comment type="caution">
    <text evidence="11">The sequence shown here is derived from an EMBL/GenBank/DDBJ whole genome shotgun (WGS) entry which is preliminary data.</text>
</comment>
<keyword evidence="12" id="KW-1185">Reference proteome</keyword>
<dbReference type="GO" id="GO:0046872">
    <property type="term" value="F:metal ion binding"/>
    <property type="evidence" value="ECO:0007669"/>
    <property type="project" value="UniProtKB-KW"/>
</dbReference>
<feature type="chain" id="PRO_5015701742" description="M23ase beta-sheet core domain-containing protein" evidence="9">
    <location>
        <begin position="18"/>
        <end position="435"/>
    </location>
</feature>
<feature type="compositionally biased region" description="Basic and acidic residues" evidence="8">
    <location>
        <begin position="259"/>
        <end position="271"/>
    </location>
</feature>
<dbReference type="SUPFAM" id="SSF51261">
    <property type="entry name" value="Duplicated hybrid motif"/>
    <property type="match status" value="1"/>
</dbReference>
<keyword evidence="9" id="KW-0732">Signal</keyword>
<dbReference type="AlphaFoldDB" id="A0A2S6NNU2"/>
<dbReference type="CDD" id="cd12797">
    <property type="entry name" value="M23_peptidase"/>
    <property type="match status" value="1"/>
</dbReference>
<evidence type="ECO:0000256" key="2">
    <source>
        <dbReference type="ARBA" id="ARBA00022670"/>
    </source>
</evidence>
<feature type="compositionally biased region" description="Low complexity" evidence="8">
    <location>
        <begin position="272"/>
        <end position="284"/>
    </location>
</feature>
<evidence type="ECO:0000256" key="9">
    <source>
        <dbReference type="SAM" id="SignalP"/>
    </source>
</evidence>
<evidence type="ECO:0000256" key="3">
    <source>
        <dbReference type="ARBA" id="ARBA00022723"/>
    </source>
</evidence>
<keyword evidence="4" id="KW-0378">Hydrolase</keyword>
<comment type="cofactor">
    <cofactor evidence="1">
        <name>Zn(2+)</name>
        <dbReference type="ChEBI" id="CHEBI:29105"/>
    </cofactor>
</comment>
<dbReference type="Proteomes" id="UP000239724">
    <property type="component" value="Unassembled WGS sequence"/>
</dbReference>
<dbReference type="Gene3D" id="2.70.70.10">
    <property type="entry name" value="Glucose Permease (Domain IIA)"/>
    <property type="match status" value="1"/>
</dbReference>
<evidence type="ECO:0000256" key="6">
    <source>
        <dbReference type="ARBA" id="ARBA00023049"/>
    </source>
</evidence>
<accession>A0A2S6NNU2</accession>
<evidence type="ECO:0000256" key="7">
    <source>
        <dbReference type="SAM" id="Coils"/>
    </source>
</evidence>
<dbReference type="PANTHER" id="PTHR21666:SF288">
    <property type="entry name" value="CELL DIVISION PROTEIN YTFB"/>
    <property type="match status" value="1"/>
</dbReference>
<evidence type="ECO:0000313" key="12">
    <source>
        <dbReference type="Proteomes" id="UP000239724"/>
    </source>
</evidence>
<dbReference type="InterPro" id="IPR016047">
    <property type="entry name" value="M23ase_b-sheet_dom"/>
</dbReference>
<reference evidence="11 12" key="1">
    <citation type="journal article" date="2018" name="Arch. Microbiol.">
        <title>New insights into the metabolic potential of the phototrophic purple bacterium Rhodopila globiformis DSM 161(T) from its draft genome sequence and evidence for a vanadium-dependent nitrogenase.</title>
        <authorList>
            <person name="Imhoff J.F."/>
            <person name="Rahn T."/>
            <person name="Kunzel S."/>
            <person name="Neulinger S.C."/>
        </authorList>
    </citation>
    <scope>NUCLEOTIDE SEQUENCE [LARGE SCALE GENOMIC DNA]</scope>
    <source>
        <strain evidence="11 12">DSM 161</strain>
    </source>
</reference>
<keyword evidence="2" id="KW-0645">Protease</keyword>
<dbReference type="Pfam" id="PF01551">
    <property type="entry name" value="Peptidase_M23"/>
    <property type="match status" value="1"/>
</dbReference>
<keyword evidence="6" id="KW-0482">Metalloprotease</keyword>
<dbReference type="RefSeq" id="WP_104516990.1">
    <property type="nucleotide sequence ID" value="NZ_NHRY01000032.1"/>
</dbReference>
<organism evidence="11 12">
    <name type="scientific">Rhodopila globiformis</name>
    <name type="common">Rhodopseudomonas globiformis</name>
    <dbReference type="NCBI Taxonomy" id="1071"/>
    <lineage>
        <taxon>Bacteria</taxon>
        <taxon>Pseudomonadati</taxon>
        <taxon>Pseudomonadota</taxon>
        <taxon>Alphaproteobacteria</taxon>
        <taxon>Acetobacterales</taxon>
        <taxon>Acetobacteraceae</taxon>
        <taxon>Rhodopila</taxon>
    </lineage>
</organism>
<evidence type="ECO:0000256" key="1">
    <source>
        <dbReference type="ARBA" id="ARBA00001947"/>
    </source>
</evidence>
<feature type="signal peptide" evidence="9">
    <location>
        <begin position="1"/>
        <end position="17"/>
    </location>
</feature>
<feature type="domain" description="M23ase beta-sheet core" evidence="10">
    <location>
        <begin position="331"/>
        <end position="427"/>
    </location>
</feature>
<feature type="coiled-coil region" evidence="7">
    <location>
        <begin position="148"/>
        <end position="175"/>
    </location>
</feature>
<dbReference type="GO" id="GO:0004222">
    <property type="term" value="F:metalloendopeptidase activity"/>
    <property type="evidence" value="ECO:0007669"/>
    <property type="project" value="TreeGrafter"/>
</dbReference>
<gene>
    <name evidence="11" type="ORF">CCS01_01070</name>
</gene>
<evidence type="ECO:0000256" key="8">
    <source>
        <dbReference type="SAM" id="MobiDB-lite"/>
    </source>
</evidence>
<keyword evidence="3" id="KW-0479">Metal-binding</keyword>
<dbReference type="InterPro" id="IPR050570">
    <property type="entry name" value="Cell_wall_metabolism_enzyme"/>
</dbReference>
<keyword evidence="7" id="KW-0175">Coiled coil</keyword>
<protein>
    <recommendedName>
        <fullName evidence="10">M23ase beta-sheet core domain-containing protein</fullName>
    </recommendedName>
</protein>
<keyword evidence="5" id="KW-0862">Zinc</keyword>
<name>A0A2S6NNU2_RHOGL</name>
<feature type="compositionally biased region" description="Basic and acidic residues" evidence="8">
    <location>
        <begin position="22"/>
        <end position="32"/>
    </location>
</feature>
<dbReference type="PANTHER" id="PTHR21666">
    <property type="entry name" value="PEPTIDASE-RELATED"/>
    <property type="match status" value="1"/>
</dbReference>
<proteinExistence type="predicted"/>
<sequence length="435" mass="45856">MAWVLAGLLLAPAVLHAASPTGKKEEETRRALQDAQRQNAEQLAAQKEAADRAARAAAESLRLAQALADAAAKLRLAEAATADAAARIDALAQRRRDAEQRLKQRGQAMQPLLPLIERLSLFPAETLLAVPAPPESAVRGVLVLQGLSRQLETEAEALKRDQADLDAATEALRAEQPRLAEAEAAQKREADALDQQIAASHAQQSAAEQQASQAASQAAAAAARMDTLRSVLAALEAQRRAEEARARAEAARAVARAREQAARAERDKRAAETQAARQRLADAQAARERVAQVGRSAGSLSGGAGPHGQLQPPVIGVVVRSWGEQTDGGPATGLSYHAPPGAHVISPCGGRVVFAQPFRSYGLLLIVDCGGGYHVVLSGFDHLDVRLGQAIVAGEPVGVMPNWEPGSTTGRPALYVELRHDGQPINPAPWLRASS</sequence>